<dbReference type="AlphaFoldDB" id="A0A0K0EAV0"/>
<dbReference type="InterPro" id="IPR004151">
    <property type="entry name" value="7TM_GPCR_serpentine_rcpt_Sre"/>
</dbReference>
<comment type="similarity">
    <text evidence="1">Belongs to the nematode receptor-like protein sre family.</text>
</comment>
<evidence type="ECO:0000256" key="1">
    <source>
        <dbReference type="ARBA" id="ARBA00006803"/>
    </source>
</evidence>
<name>A0A0K0EAV0_STRER</name>
<dbReference type="InterPro" id="IPR052860">
    <property type="entry name" value="NRL-GPCR1"/>
</dbReference>
<sequence>MDNNKSLSIKTTKLNNIEIITNILNGLIVIITTPICIITIRELIKMSKIHKNFRIIQINLISGYIFSMILSSLKIIFYFVTIKKSINKILIKLHWISLTTISISVTFLVVERIVALIFVETYEHFNSNIPILGIIFSIISWIISIFFQVLYEYKLAKDFHTICLTGFVQIIIIACYVVFFFYKIYKLKKSSDHSLTKRYQEEENLKSASLLKYILTFTIIATIYNIGFYIIFITYDFYVYGNGFSLLTFQIPQLIQVMTNTIVMLKQQGVFNRCLKKFFVVLFKFDKVSSKNISNISTHSRIKPIDLNGTHDRTNAYFELLQNTWNINKPK</sequence>
<protein>
    <submittedName>
        <fullName evidence="5">G-protein coupled receptors family 1 profile domain-containing protein</fullName>
    </submittedName>
    <submittedName>
        <fullName evidence="4">G_PROTEIN_RECEP_F1_2 domain-containing protein</fullName>
    </submittedName>
</protein>
<keyword evidence="2" id="KW-1133">Transmembrane helix</keyword>
<evidence type="ECO:0000313" key="3">
    <source>
        <dbReference type="Proteomes" id="UP000035681"/>
    </source>
</evidence>
<dbReference type="GO" id="GO:0007606">
    <property type="term" value="P:sensory perception of chemical stimulus"/>
    <property type="evidence" value="ECO:0007669"/>
    <property type="project" value="InterPro"/>
</dbReference>
<proteinExistence type="inferred from homology"/>
<feature type="transmembrane region" description="Helical" evidence="2">
    <location>
        <begin position="20"/>
        <end position="40"/>
    </location>
</feature>
<keyword evidence="2" id="KW-0472">Membrane</keyword>
<feature type="transmembrane region" description="Helical" evidence="2">
    <location>
        <begin position="159"/>
        <end position="182"/>
    </location>
</feature>
<dbReference type="PANTHER" id="PTHR47521">
    <property type="entry name" value="SERPENTINE RECEPTOR, CLASS E (EPSILON)-RELATED"/>
    <property type="match status" value="1"/>
</dbReference>
<dbReference type="GO" id="GO:0016020">
    <property type="term" value="C:membrane"/>
    <property type="evidence" value="ECO:0007669"/>
    <property type="project" value="InterPro"/>
</dbReference>
<feature type="transmembrane region" description="Helical" evidence="2">
    <location>
        <begin position="93"/>
        <end position="119"/>
    </location>
</feature>
<organism evidence="4">
    <name type="scientific">Strongyloides stercoralis</name>
    <name type="common">Threadworm</name>
    <dbReference type="NCBI Taxonomy" id="6248"/>
    <lineage>
        <taxon>Eukaryota</taxon>
        <taxon>Metazoa</taxon>
        <taxon>Ecdysozoa</taxon>
        <taxon>Nematoda</taxon>
        <taxon>Chromadorea</taxon>
        <taxon>Rhabditida</taxon>
        <taxon>Tylenchina</taxon>
        <taxon>Panagrolaimomorpha</taxon>
        <taxon>Strongyloidoidea</taxon>
        <taxon>Strongyloididae</taxon>
        <taxon>Strongyloides</taxon>
    </lineage>
</organism>
<accession>A0A0K0EAV0</accession>
<dbReference type="WBParaSite" id="TCONS_00015521.p1">
    <property type="protein sequence ID" value="TCONS_00015521.p1"/>
    <property type="gene ID" value="XLOC_009934"/>
</dbReference>
<evidence type="ECO:0000256" key="2">
    <source>
        <dbReference type="SAM" id="Phobius"/>
    </source>
</evidence>
<feature type="transmembrane region" description="Helical" evidence="2">
    <location>
        <begin position="61"/>
        <end position="81"/>
    </location>
</feature>
<keyword evidence="3" id="KW-1185">Reference proteome</keyword>
<dbReference type="Pfam" id="PF03125">
    <property type="entry name" value="Sre"/>
    <property type="match status" value="1"/>
</dbReference>
<reference evidence="4" key="1">
    <citation type="submission" date="2015-08" db="UniProtKB">
        <authorList>
            <consortium name="WormBaseParasite"/>
        </authorList>
    </citation>
    <scope>IDENTIFICATION</scope>
</reference>
<dbReference type="PANTHER" id="PTHR47521:SF7">
    <property type="entry name" value="SERPENTINE RECEPTOR CLASS EPSILON-6"/>
    <property type="match status" value="1"/>
</dbReference>
<feature type="transmembrane region" description="Helical" evidence="2">
    <location>
        <begin position="131"/>
        <end position="153"/>
    </location>
</feature>
<keyword evidence="2" id="KW-0812">Transmembrane</keyword>
<evidence type="ECO:0000313" key="4">
    <source>
        <dbReference type="WBParaSite" id="SSTP_0000662500.1"/>
    </source>
</evidence>
<dbReference type="WBParaSite" id="SSTP_0000662500.1">
    <property type="protein sequence ID" value="SSTP_0000662500.1"/>
    <property type="gene ID" value="SSTP_0000662500"/>
</dbReference>
<dbReference type="Proteomes" id="UP000035681">
    <property type="component" value="Unplaced"/>
</dbReference>
<evidence type="ECO:0000313" key="5">
    <source>
        <dbReference type="WBParaSite" id="TCONS_00015521.p1"/>
    </source>
</evidence>
<feature type="transmembrane region" description="Helical" evidence="2">
    <location>
        <begin position="210"/>
        <end position="232"/>
    </location>
</feature>